<dbReference type="InterPro" id="IPR039127">
    <property type="entry name" value="Trm112"/>
</dbReference>
<dbReference type="AlphaFoldDB" id="A0A913XWE7"/>
<dbReference type="RefSeq" id="XP_020910936.1">
    <property type="nucleotide sequence ID" value="XM_021055277.2"/>
</dbReference>
<dbReference type="Gene3D" id="2.20.25.10">
    <property type="match status" value="2"/>
</dbReference>
<dbReference type="InterPro" id="IPR005651">
    <property type="entry name" value="Trm112-like"/>
</dbReference>
<organism evidence="4 5">
    <name type="scientific">Exaiptasia diaphana</name>
    <name type="common">Tropical sea anemone</name>
    <name type="synonym">Aiptasia pulchella</name>
    <dbReference type="NCBI Taxonomy" id="2652724"/>
    <lineage>
        <taxon>Eukaryota</taxon>
        <taxon>Metazoa</taxon>
        <taxon>Cnidaria</taxon>
        <taxon>Anthozoa</taxon>
        <taxon>Hexacorallia</taxon>
        <taxon>Actiniaria</taxon>
        <taxon>Aiptasiidae</taxon>
        <taxon>Exaiptasia</taxon>
    </lineage>
</organism>
<dbReference type="GeneID" id="110248729"/>
<dbReference type="GO" id="GO:0070476">
    <property type="term" value="P:rRNA (guanine-N7)-methylation"/>
    <property type="evidence" value="ECO:0007669"/>
    <property type="project" value="TreeGrafter"/>
</dbReference>
<keyword evidence="5" id="KW-1185">Reference proteome</keyword>
<name>A0A913XWE7_EXADI</name>
<dbReference type="EnsemblMetazoa" id="XM_021055277.2">
    <property type="protein sequence ID" value="XP_020910936.1"/>
    <property type="gene ID" value="LOC110248729"/>
</dbReference>
<dbReference type="PANTHER" id="PTHR12773:SF0">
    <property type="entry name" value="MULTIFUNCTIONAL METHYLTRANSFERASE SUBUNIT TRM112-LIKE PROTEIN"/>
    <property type="match status" value="1"/>
</dbReference>
<dbReference type="OMA" id="DEMPEMW"/>
<comment type="similarity">
    <text evidence="1">Belongs to the TRM112 family.</text>
</comment>
<dbReference type="KEGG" id="epa:110248729"/>
<dbReference type="GO" id="GO:0046982">
    <property type="term" value="F:protein heterodimerization activity"/>
    <property type="evidence" value="ECO:0007669"/>
    <property type="project" value="InterPro"/>
</dbReference>
<accession>A0A913XWE7</accession>
<dbReference type="Proteomes" id="UP000887567">
    <property type="component" value="Unplaced"/>
</dbReference>
<dbReference type="PANTHER" id="PTHR12773">
    <property type="entry name" value="UPF0315 PROTEIN-RELATED"/>
    <property type="match status" value="1"/>
</dbReference>
<evidence type="ECO:0000256" key="1">
    <source>
        <dbReference type="ARBA" id="ARBA00007980"/>
    </source>
</evidence>
<evidence type="ECO:0000256" key="2">
    <source>
        <dbReference type="ARBA" id="ARBA00019989"/>
    </source>
</evidence>
<dbReference type="SUPFAM" id="SSF158997">
    <property type="entry name" value="Trm112p-like"/>
    <property type="match status" value="1"/>
</dbReference>
<sequence>MRLLTHNMLKSHVKNVKNGFPLKIESENIVVNEVDFNAEFISRMIPKVEVQEGNLVCPESDRKFPVKNGIPNMLLNDDEV</sequence>
<evidence type="ECO:0000256" key="3">
    <source>
        <dbReference type="ARBA" id="ARBA00030516"/>
    </source>
</evidence>
<protein>
    <recommendedName>
        <fullName evidence="2">Multifunctional methyltransferase subunit TRM112-like protein</fullName>
    </recommendedName>
    <alternativeName>
        <fullName evidence="3">tRNA methyltransferase 112 homolog</fullName>
    </alternativeName>
</protein>
<dbReference type="GO" id="GO:0030488">
    <property type="term" value="P:tRNA methylation"/>
    <property type="evidence" value="ECO:0007669"/>
    <property type="project" value="TreeGrafter"/>
</dbReference>
<reference evidence="4" key="1">
    <citation type="submission" date="2022-11" db="UniProtKB">
        <authorList>
            <consortium name="EnsemblMetazoa"/>
        </authorList>
    </citation>
    <scope>IDENTIFICATION</scope>
</reference>
<evidence type="ECO:0000313" key="5">
    <source>
        <dbReference type="Proteomes" id="UP000887567"/>
    </source>
</evidence>
<evidence type="ECO:0000313" key="4">
    <source>
        <dbReference type="EnsemblMetazoa" id="XP_020910936.1"/>
    </source>
</evidence>
<dbReference type="OrthoDB" id="2187549at2759"/>
<proteinExistence type="inferred from homology"/>
<dbReference type="Pfam" id="PF03966">
    <property type="entry name" value="Trm112p"/>
    <property type="match status" value="1"/>
</dbReference>